<dbReference type="GO" id="GO:0008061">
    <property type="term" value="F:chitin binding"/>
    <property type="evidence" value="ECO:0007669"/>
    <property type="project" value="InterPro"/>
</dbReference>
<dbReference type="Proteomes" id="UP000762676">
    <property type="component" value="Unassembled WGS sequence"/>
</dbReference>
<evidence type="ECO:0000313" key="5">
    <source>
        <dbReference type="Proteomes" id="UP000762676"/>
    </source>
</evidence>
<dbReference type="PANTHER" id="PTHR45985">
    <property type="match status" value="1"/>
</dbReference>
<dbReference type="PROSITE" id="PS50940">
    <property type="entry name" value="CHIT_BIND_II"/>
    <property type="match status" value="1"/>
</dbReference>
<dbReference type="Gene3D" id="2.170.140.10">
    <property type="entry name" value="Chitin binding domain"/>
    <property type="match status" value="1"/>
</dbReference>
<organism evidence="4 5">
    <name type="scientific">Elysia marginata</name>
    <dbReference type="NCBI Taxonomy" id="1093978"/>
    <lineage>
        <taxon>Eukaryota</taxon>
        <taxon>Metazoa</taxon>
        <taxon>Spiralia</taxon>
        <taxon>Lophotrochozoa</taxon>
        <taxon>Mollusca</taxon>
        <taxon>Gastropoda</taxon>
        <taxon>Heterobranchia</taxon>
        <taxon>Euthyneura</taxon>
        <taxon>Panpulmonata</taxon>
        <taxon>Sacoglossa</taxon>
        <taxon>Placobranchoidea</taxon>
        <taxon>Plakobranchidae</taxon>
        <taxon>Elysia</taxon>
    </lineage>
</organism>
<feature type="chain" id="PRO_5043864870" evidence="2">
    <location>
        <begin position="24"/>
        <end position="338"/>
    </location>
</feature>
<keyword evidence="5" id="KW-1185">Reference proteome</keyword>
<dbReference type="InterPro" id="IPR002557">
    <property type="entry name" value="Chitin-bd_dom"/>
</dbReference>
<proteinExistence type="predicted"/>
<evidence type="ECO:0000256" key="1">
    <source>
        <dbReference type="SAM" id="MobiDB-lite"/>
    </source>
</evidence>
<dbReference type="SUPFAM" id="SSF57625">
    <property type="entry name" value="Invertebrate chitin-binding proteins"/>
    <property type="match status" value="1"/>
</dbReference>
<feature type="region of interest" description="Disordered" evidence="1">
    <location>
        <begin position="194"/>
        <end position="277"/>
    </location>
</feature>
<keyword evidence="2" id="KW-0732">Signal</keyword>
<evidence type="ECO:0000256" key="2">
    <source>
        <dbReference type="SAM" id="SignalP"/>
    </source>
</evidence>
<reference evidence="4 5" key="1">
    <citation type="journal article" date="2021" name="Elife">
        <title>Chloroplast acquisition without the gene transfer in kleptoplastic sea slugs, Plakobranchus ocellatus.</title>
        <authorList>
            <person name="Maeda T."/>
            <person name="Takahashi S."/>
            <person name="Yoshida T."/>
            <person name="Shimamura S."/>
            <person name="Takaki Y."/>
            <person name="Nagai Y."/>
            <person name="Toyoda A."/>
            <person name="Suzuki Y."/>
            <person name="Arimoto A."/>
            <person name="Ishii H."/>
            <person name="Satoh N."/>
            <person name="Nishiyama T."/>
            <person name="Hasebe M."/>
            <person name="Maruyama T."/>
            <person name="Minagawa J."/>
            <person name="Obokata J."/>
            <person name="Shigenobu S."/>
        </authorList>
    </citation>
    <scope>NUCLEOTIDE SEQUENCE [LARGE SCALE GENOMIC DNA]</scope>
</reference>
<feature type="region of interest" description="Disordered" evidence="1">
    <location>
        <begin position="104"/>
        <end position="129"/>
    </location>
</feature>
<accession>A0AAV4FNQ2</accession>
<feature type="compositionally biased region" description="Low complexity" evidence="1">
    <location>
        <begin position="108"/>
        <end position="129"/>
    </location>
</feature>
<dbReference type="SMART" id="SM00494">
    <property type="entry name" value="ChtBD2"/>
    <property type="match status" value="1"/>
</dbReference>
<dbReference type="Pfam" id="PF01607">
    <property type="entry name" value="CBM_14"/>
    <property type="match status" value="1"/>
</dbReference>
<feature type="domain" description="Chitin-binding type-2" evidence="3">
    <location>
        <begin position="51"/>
        <end position="95"/>
    </location>
</feature>
<feature type="signal peptide" evidence="2">
    <location>
        <begin position="1"/>
        <end position="23"/>
    </location>
</feature>
<evidence type="ECO:0000259" key="3">
    <source>
        <dbReference type="PROSITE" id="PS50940"/>
    </source>
</evidence>
<evidence type="ECO:0000313" key="4">
    <source>
        <dbReference type="EMBL" id="GFR74591.1"/>
    </source>
</evidence>
<sequence>MEVTKIFFQILLIVLALWDSSSGQHEDAGDFDYAYYDEYYQESCKHQDFYCDKHDPSVFYRCIDGIHYTFHCPSTLHFSVTTQTCDWPHSADCAGHYHEAGPPHYGNSGSEESIESEAPAADAAAAAVSVEDAHKGHYDNLAPPSHLQQDHAAIHADASDTWISQAAASGNSWWRPRGGLDPGKWQDVASIKKPKFTPHVPDDEDSAEKSNSVVVHKTKSGKVTAPKKVVGAAGKRRKSKKRGRTGGAVSHSRIQETASADRRRSSDLHSGNSDCDPSSCRLPDCFCPGRVIPHGLPASSTPQMVMLTFDDEVSPTFYGFYNRLFRPGRYNPNGCPVN</sequence>
<name>A0AAV4FNQ2_9GAST</name>
<protein>
    <submittedName>
        <fullName evidence="4">Chitin deacetylase-like protein 1</fullName>
    </submittedName>
</protein>
<comment type="caution">
    <text evidence="4">The sequence shown here is derived from an EMBL/GenBank/DDBJ whole genome shotgun (WGS) entry which is preliminary data.</text>
</comment>
<dbReference type="EMBL" id="BMAT01007934">
    <property type="protein sequence ID" value="GFR74591.1"/>
    <property type="molecule type" value="Genomic_DNA"/>
</dbReference>
<feature type="compositionally biased region" description="Basic residues" evidence="1">
    <location>
        <begin position="234"/>
        <end position="244"/>
    </location>
</feature>
<dbReference type="InterPro" id="IPR036508">
    <property type="entry name" value="Chitin-bd_dom_sf"/>
</dbReference>
<dbReference type="PANTHER" id="PTHR45985:SF3">
    <property type="entry name" value="CHITIN DEACETYLASE-LIKE 4"/>
    <property type="match status" value="1"/>
</dbReference>
<dbReference type="InterPro" id="IPR052740">
    <property type="entry name" value="CE4"/>
</dbReference>
<gene>
    <name evidence="4" type="ORF">ElyMa_003896800</name>
</gene>
<dbReference type="GO" id="GO:0005576">
    <property type="term" value="C:extracellular region"/>
    <property type="evidence" value="ECO:0007669"/>
    <property type="project" value="InterPro"/>
</dbReference>
<dbReference type="AlphaFoldDB" id="A0AAV4FNQ2"/>